<dbReference type="PANTHER" id="PTHR30427:SF1">
    <property type="entry name" value="TRANSCRIPTIONAL ACTIVATOR PROTEIN LYSR"/>
    <property type="match status" value="1"/>
</dbReference>
<dbReference type="PROSITE" id="PS50931">
    <property type="entry name" value="HTH_LYSR"/>
    <property type="match status" value="1"/>
</dbReference>
<organism evidence="6 7">
    <name type="scientific">Neptunicoccus cionae</name>
    <dbReference type="NCBI Taxonomy" id="2035344"/>
    <lineage>
        <taxon>Bacteria</taxon>
        <taxon>Pseudomonadati</taxon>
        <taxon>Pseudomonadota</taxon>
        <taxon>Alphaproteobacteria</taxon>
        <taxon>Rhodobacterales</taxon>
        <taxon>Paracoccaceae</taxon>
        <taxon>Neptunicoccus</taxon>
    </lineage>
</organism>
<gene>
    <name evidence="6" type="primary">nocR</name>
    <name evidence="6" type="ORF">GCM10011498_00070</name>
</gene>
<dbReference type="SUPFAM" id="SSF46785">
    <property type="entry name" value="Winged helix' DNA-binding domain"/>
    <property type="match status" value="1"/>
</dbReference>
<dbReference type="EMBL" id="BMKA01000001">
    <property type="protein sequence ID" value="GGA04770.1"/>
    <property type="molecule type" value="Genomic_DNA"/>
</dbReference>
<dbReference type="Pfam" id="PF03466">
    <property type="entry name" value="LysR_substrate"/>
    <property type="match status" value="1"/>
</dbReference>
<dbReference type="GO" id="GO:0003700">
    <property type="term" value="F:DNA-binding transcription factor activity"/>
    <property type="evidence" value="ECO:0007669"/>
    <property type="project" value="InterPro"/>
</dbReference>
<dbReference type="Gene3D" id="3.40.190.10">
    <property type="entry name" value="Periplasmic binding protein-like II"/>
    <property type="match status" value="2"/>
</dbReference>
<proteinExistence type="inferred from homology"/>
<dbReference type="PRINTS" id="PR00039">
    <property type="entry name" value="HTHLYSR"/>
</dbReference>
<dbReference type="Proteomes" id="UP000628017">
    <property type="component" value="Unassembled WGS sequence"/>
</dbReference>
<dbReference type="Pfam" id="PF00126">
    <property type="entry name" value="HTH_1"/>
    <property type="match status" value="1"/>
</dbReference>
<keyword evidence="2" id="KW-0805">Transcription regulation</keyword>
<evidence type="ECO:0000313" key="7">
    <source>
        <dbReference type="Proteomes" id="UP000628017"/>
    </source>
</evidence>
<evidence type="ECO:0000256" key="3">
    <source>
        <dbReference type="ARBA" id="ARBA00023125"/>
    </source>
</evidence>
<evidence type="ECO:0000313" key="6">
    <source>
        <dbReference type="EMBL" id="GGA04770.1"/>
    </source>
</evidence>
<name>A0A916QPD6_9RHOB</name>
<comment type="similarity">
    <text evidence="1">Belongs to the LysR transcriptional regulatory family.</text>
</comment>
<dbReference type="AlphaFoldDB" id="A0A916QPD6"/>
<dbReference type="GO" id="GO:0043565">
    <property type="term" value="F:sequence-specific DNA binding"/>
    <property type="evidence" value="ECO:0007669"/>
    <property type="project" value="TreeGrafter"/>
</dbReference>
<dbReference type="InterPro" id="IPR005119">
    <property type="entry name" value="LysR_subst-bd"/>
</dbReference>
<dbReference type="InterPro" id="IPR000847">
    <property type="entry name" value="LysR_HTH_N"/>
</dbReference>
<keyword evidence="7" id="KW-1185">Reference proteome</keyword>
<feature type="domain" description="HTH lysR-type" evidence="5">
    <location>
        <begin position="1"/>
        <end position="58"/>
    </location>
</feature>
<protein>
    <submittedName>
        <fullName evidence="6">Regulatory protein NocR</fullName>
    </submittedName>
</protein>
<evidence type="ECO:0000256" key="2">
    <source>
        <dbReference type="ARBA" id="ARBA00023015"/>
    </source>
</evidence>
<dbReference type="InterPro" id="IPR036388">
    <property type="entry name" value="WH-like_DNA-bd_sf"/>
</dbReference>
<sequence length="302" mass="33566">MKFRQLEAFNHVMTGGSMVAAAAAMHISQPAVSRLISDLETDLNFSLFNRKQGTLVPTPNGLTFFAAVEESFMGIQRLENTARHIRGDGGQVLRVAVTHSLAATLLPPVLKAFKTRFPDVKVVVHSHRLSQIILRLQNVSVDIAIGSQIPKVPGSKRELMGYVRQVCVVPSAHPLAAKETIRPQDLANETILRIMSDGPASWSEVFQTLEDMGVPFKDTYEIDTSLTAYSLIGQGLAIGIIEPFSARFWPASTITARPFEPKIRTPYYFATHNRRGLELERETFIRMLRSCARELAEFEADS</sequence>
<reference evidence="6" key="1">
    <citation type="journal article" date="2014" name="Int. J. Syst. Evol. Microbiol.">
        <title>Complete genome sequence of Corynebacterium casei LMG S-19264T (=DSM 44701T), isolated from a smear-ripened cheese.</title>
        <authorList>
            <consortium name="US DOE Joint Genome Institute (JGI-PGF)"/>
            <person name="Walter F."/>
            <person name="Albersmeier A."/>
            <person name="Kalinowski J."/>
            <person name="Ruckert C."/>
        </authorList>
    </citation>
    <scope>NUCLEOTIDE SEQUENCE</scope>
    <source>
        <strain evidence="6">CGMCC 1.15880</strain>
    </source>
</reference>
<dbReference type="PANTHER" id="PTHR30427">
    <property type="entry name" value="TRANSCRIPTIONAL ACTIVATOR PROTEIN LYSR"/>
    <property type="match status" value="1"/>
</dbReference>
<evidence type="ECO:0000256" key="4">
    <source>
        <dbReference type="ARBA" id="ARBA00023163"/>
    </source>
</evidence>
<dbReference type="SUPFAM" id="SSF53850">
    <property type="entry name" value="Periplasmic binding protein-like II"/>
    <property type="match status" value="1"/>
</dbReference>
<dbReference type="GO" id="GO:0010628">
    <property type="term" value="P:positive regulation of gene expression"/>
    <property type="evidence" value="ECO:0007669"/>
    <property type="project" value="TreeGrafter"/>
</dbReference>
<keyword evidence="3" id="KW-0238">DNA-binding</keyword>
<evidence type="ECO:0000259" key="5">
    <source>
        <dbReference type="PROSITE" id="PS50931"/>
    </source>
</evidence>
<reference evidence="6" key="2">
    <citation type="submission" date="2020-09" db="EMBL/GenBank/DDBJ databases">
        <authorList>
            <person name="Sun Q."/>
            <person name="Zhou Y."/>
        </authorList>
    </citation>
    <scope>NUCLEOTIDE SEQUENCE</scope>
    <source>
        <strain evidence="6">CGMCC 1.15880</strain>
    </source>
</reference>
<dbReference type="RefSeq" id="WP_188669705.1">
    <property type="nucleotide sequence ID" value="NZ_BMKA01000001.1"/>
</dbReference>
<evidence type="ECO:0000256" key="1">
    <source>
        <dbReference type="ARBA" id="ARBA00009437"/>
    </source>
</evidence>
<dbReference type="Gene3D" id="1.10.10.10">
    <property type="entry name" value="Winged helix-like DNA-binding domain superfamily/Winged helix DNA-binding domain"/>
    <property type="match status" value="1"/>
</dbReference>
<comment type="caution">
    <text evidence="6">The sequence shown here is derived from an EMBL/GenBank/DDBJ whole genome shotgun (WGS) entry which is preliminary data.</text>
</comment>
<dbReference type="InterPro" id="IPR036390">
    <property type="entry name" value="WH_DNA-bd_sf"/>
</dbReference>
<accession>A0A916QPD6</accession>
<keyword evidence="4" id="KW-0804">Transcription</keyword>